<dbReference type="Proteomes" id="UP000717696">
    <property type="component" value="Unassembled WGS sequence"/>
</dbReference>
<reference evidence="2" key="1">
    <citation type="journal article" date="2021" name="Nat. Commun.">
        <title>Genetic determinants of endophytism in the Arabidopsis root mycobiome.</title>
        <authorList>
            <person name="Mesny F."/>
            <person name="Miyauchi S."/>
            <person name="Thiergart T."/>
            <person name="Pickel B."/>
            <person name="Atanasova L."/>
            <person name="Karlsson M."/>
            <person name="Huettel B."/>
            <person name="Barry K.W."/>
            <person name="Haridas S."/>
            <person name="Chen C."/>
            <person name="Bauer D."/>
            <person name="Andreopoulos W."/>
            <person name="Pangilinan J."/>
            <person name="LaButti K."/>
            <person name="Riley R."/>
            <person name="Lipzen A."/>
            <person name="Clum A."/>
            <person name="Drula E."/>
            <person name="Henrissat B."/>
            <person name="Kohler A."/>
            <person name="Grigoriev I.V."/>
            <person name="Martin F.M."/>
            <person name="Hacquard S."/>
        </authorList>
    </citation>
    <scope>NUCLEOTIDE SEQUENCE</scope>
    <source>
        <strain evidence="2">MPI-CAGE-AT-0021</strain>
    </source>
</reference>
<feature type="compositionally biased region" description="Low complexity" evidence="1">
    <location>
        <begin position="285"/>
        <end position="320"/>
    </location>
</feature>
<feature type="compositionally biased region" description="Polar residues" evidence="1">
    <location>
        <begin position="425"/>
        <end position="442"/>
    </location>
</feature>
<feature type="compositionally biased region" description="Basic and acidic residues" evidence="1">
    <location>
        <begin position="147"/>
        <end position="215"/>
    </location>
</feature>
<feature type="compositionally biased region" description="Basic and acidic residues" evidence="1">
    <location>
        <begin position="53"/>
        <end position="71"/>
    </location>
</feature>
<evidence type="ECO:0000256" key="1">
    <source>
        <dbReference type="SAM" id="MobiDB-lite"/>
    </source>
</evidence>
<organism evidence="2 3">
    <name type="scientific">Dactylonectria estremocensis</name>
    <dbReference type="NCBI Taxonomy" id="1079267"/>
    <lineage>
        <taxon>Eukaryota</taxon>
        <taxon>Fungi</taxon>
        <taxon>Dikarya</taxon>
        <taxon>Ascomycota</taxon>
        <taxon>Pezizomycotina</taxon>
        <taxon>Sordariomycetes</taxon>
        <taxon>Hypocreomycetidae</taxon>
        <taxon>Hypocreales</taxon>
        <taxon>Nectriaceae</taxon>
        <taxon>Dactylonectria</taxon>
    </lineage>
</organism>
<sequence>MGPRFIRPCAHYLEDPGEELILRSIYRGGSKVPKEYDDGEVVRYGAGESWRPTPRDRSPRRTRSPIRERVRSPRPRSPRPRSPPPAGSDSYVPGRYPPRRRSRSGGDRYRRERSRESPRRRERSRSPMRRPSPPPRRSLSRRSSPMRGDRYERPRSPARDWDRDRERERERERERPREREWDRDRVRDVRERDFDRRDDRRRSRSPFTRDRRERTPPVLPTSLPTQRVRNLVSNHLSIGIGKIIPSPKPHQGSVTPPQSREDSPHHPGPSGTAPPRDAPRPVAYSSATPASRSPPRGPAALRAPPTGPAANRTFSIAVSSPAPPPAIRTQTPIAPPPLRSGTTSPTNPPAGPRGYVPPSRGSYVSRGGRGGWTQPPTRHMSGHSPTPVTPNGPSTIPTGPRVTPSNAPLSSTPTQARPFNPPTGPSAQHPSSARQTLAQSMLATLPPLIPGGKLDPSFTPSHMGVTREIEPHYRKLKDEEEKLRDELQAKQERLRKSLYNWDRLERDSRAWEMRSDLSEKSMENMAGEGMGGAAF</sequence>
<feature type="compositionally biased region" description="Polar residues" evidence="1">
    <location>
        <begin position="383"/>
        <end position="417"/>
    </location>
</feature>
<feature type="region of interest" description="Disordered" evidence="1">
    <location>
        <begin position="28"/>
        <end position="470"/>
    </location>
</feature>
<keyword evidence="3" id="KW-1185">Reference proteome</keyword>
<name>A0A9P9F235_9HYPO</name>
<gene>
    <name evidence="2" type="ORF">B0J13DRAFT_274297</name>
</gene>
<evidence type="ECO:0000313" key="2">
    <source>
        <dbReference type="EMBL" id="KAH7149758.1"/>
    </source>
</evidence>
<accession>A0A9P9F235</accession>
<protein>
    <submittedName>
        <fullName evidence="2">Serine/arginine repetitive matrix protein 1</fullName>
    </submittedName>
</protein>
<evidence type="ECO:0000313" key="3">
    <source>
        <dbReference type="Proteomes" id="UP000717696"/>
    </source>
</evidence>
<dbReference type="AlphaFoldDB" id="A0A9P9F235"/>
<proteinExistence type="predicted"/>
<comment type="caution">
    <text evidence="2">The sequence shown here is derived from an EMBL/GenBank/DDBJ whole genome shotgun (WGS) entry which is preliminary data.</text>
</comment>
<feature type="compositionally biased region" description="Basic and acidic residues" evidence="1">
    <location>
        <begin position="104"/>
        <end position="119"/>
    </location>
</feature>
<dbReference type="OrthoDB" id="5424692at2759"/>
<feature type="compositionally biased region" description="Polar residues" evidence="1">
    <location>
        <begin position="222"/>
        <end position="236"/>
    </location>
</feature>
<dbReference type="EMBL" id="JAGMUU010000006">
    <property type="protein sequence ID" value="KAH7149758.1"/>
    <property type="molecule type" value="Genomic_DNA"/>
</dbReference>